<feature type="domain" description="Protein kinase" evidence="2">
    <location>
        <begin position="291"/>
        <end position="525"/>
    </location>
</feature>
<dbReference type="InterPro" id="IPR011009">
    <property type="entry name" value="Kinase-like_dom_sf"/>
</dbReference>
<dbReference type="InterPro" id="IPR017441">
    <property type="entry name" value="Protein_kinase_ATP_BS"/>
</dbReference>
<dbReference type="Gene3D" id="1.10.510.10">
    <property type="entry name" value="Transferase(Phosphotransferase) domain 1"/>
    <property type="match status" value="1"/>
</dbReference>
<gene>
    <name evidence="3" type="ORF">C2G38_2226619</name>
</gene>
<sequence>MEESPSTLNRIGYNYLNGIEVEKDENMAFIYFQKSAEMGDVNGIFNVGYCYDEGIGVEKDERKAFIYYQKSAEMGSASGTYNVGCCYDEGIGVEKDERKAFIYYQKSAEMGDVDGIYNVGCRYQYGYGVEKDEHKAFTYIQKSAEMGYARGLTKIGYFYAKGIGIEKDKHKAFIYYQKSAEMGDVDGIYNVGNCYLYGVGVEKDEHKAFTYIQKSAEMGHTNAMNQLGYCYRNGIGTEIDIQKANHWFQMERNNSHEIIKSTHENFEIDNAMKKLLKDNKYQLTWFPYNEFKNIKEIGQGYFATVYRANWIKKTTNYSSIVTFALKKIRDQNYLDAYCEIGYENPSFLKCHGISRDEMGNYILVLDYAKMGSLNKNLSSVAKMKWNDKLKLLYCITSDLVVIHSHGLEHRDLHSGNILQDNLRNAYIADLGLSKMSKKYGVEHYIAPEVLLDYKEFTPAADIYSLGVIMTEISTGKQAFEGLEFDPGTPDCYVKLAKRCIDPNPKRRPTAKSVNFQVGFWNEEILSSDDDNEIKRQFLENDNTLQVIDTIKNLTLTRYNYLHGIDVEKDENMAFIYFQKSAEMGDVNGTRQVGYCYEKGIGVEMDEHKAFIYYQKSAEMGSDDGTNSVGYCYHHGIGVGKDEHKAFIYLQRWWNI</sequence>
<dbReference type="InterPro" id="IPR011990">
    <property type="entry name" value="TPR-like_helical_dom_sf"/>
</dbReference>
<dbReference type="InterPro" id="IPR052945">
    <property type="entry name" value="Mitotic_Regulator"/>
</dbReference>
<evidence type="ECO:0000313" key="4">
    <source>
        <dbReference type="Proteomes" id="UP000266673"/>
    </source>
</evidence>
<dbReference type="Pfam" id="PF08238">
    <property type="entry name" value="Sel1"/>
    <property type="match status" value="10"/>
</dbReference>
<dbReference type="EMBL" id="QKWP01002562">
    <property type="protein sequence ID" value="RIB02876.1"/>
    <property type="molecule type" value="Genomic_DNA"/>
</dbReference>
<dbReference type="Proteomes" id="UP000266673">
    <property type="component" value="Unassembled WGS sequence"/>
</dbReference>
<dbReference type="InterPro" id="IPR006597">
    <property type="entry name" value="Sel1-like"/>
</dbReference>
<dbReference type="PROSITE" id="PS50011">
    <property type="entry name" value="PROTEIN_KINASE_DOM"/>
    <property type="match status" value="1"/>
</dbReference>
<evidence type="ECO:0000259" key="2">
    <source>
        <dbReference type="PROSITE" id="PS50011"/>
    </source>
</evidence>
<dbReference type="PANTHER" id="PTHR43628:SF1">
    <property type="entry name" value="CHITIN SYNTHASE REGULATORY FACTOR 2-RELATED"/>
    <property type="match status" value="1"/>
</dbReference>
<evidence type="ECO:0000256" key="1">
    <source>
        <dbReference type="PROSITE-ProRule" id="PRU10141"/>
    </source>
</evidence>
<comment type="caution">
    <text evidence="3">The sequence shown here is derived from an EMBL/GenBank/DDBJ whole genome shotgun (WGS) entry which is preliminary data.</text>
</comment>
<dbReference type="PANTHER" id="PTHR43628">
    <property type="entry name" value="ACTIVATOR OF C KINASE PROTEIN 1-RELATED"/>
    <property type="match status" value="1"/>
</dbReference>
<keyword evidence="1" id="KW-0067">ATP-binding</keyword>
<name>A0A397U706_9GLOM</name>
<dbReference type="GO" id="GO:0004672">
    <property type="term" value="F:protein kinase activity"/>
    <property type="evidence" value="ECO:0007669"/>
    <property type="project" value="InterPro"/>
</dbReference>
<organism evidence="3 4">
    <name type="scientific">Gigaspora rosea</name>
    <dbReference type="NCBI Taxonomy" id="44941"/>
    <lineage>
        <taxon>Eukaryota</taxon>
        <taxon>Fungi</taxon>
        <taxon>Fungi incertae sedis</taxon>
        <taxon>Mucoromycota</taxon>
        <taxon>Glomeromycotina</taxon>
        <taxon>Glomeromycetes</taxon>
        <taxon>Diversisporales</taxon>
        <taxon>Gigasporaceae</taxon>
        <taxon>Gigaspora</taxon>
    </lineage>
</organism>
<dbReference type="SUPFAM" id="SSF81901">
    <property type="entry name" value="HCP-like"/>
    <property type="match status" value="2"/>
</dbReference>
<dbReference type="AlphaFoldDB" id="A0A397U706"/>
<keyword evidence="1" id="KW-0547">Nucleotide-binding</keyword>
<dbReference type="Pfam" id="PF00069">
    <property type="entry name" value="Pkinase"/>
    <property type="match status" value="1"/>
</dbReference>
<evidence type="ECO:0000313" key="3">
    <source>
        <dbReference type="EMBL" id="RIB02876.1"/>
    </source>
</evidence>
<reference evidence="3 4" key="1">
    <citation type="submission" date="2018-06" db="EMBL/GenBank/DDBJ databases">
        <title>Comparative genomics reveals the genomic features of Rhizophagus irregularis, R. cerebriforme, R. diaphanum and Gigaspora rosea, and their symbiotic lifestyle signature.</title>
        <authorList>
            <person name="Morin E."/>
            <person name="San Clemente H."/>
            <person name="Chen E.C.H."/>
            <person name="De La Providencia I."/>
            <person name="Hainaut M."/>
            <person name="Kuo A."/>
            <person name="Kohler A."/>
            <person name="Murat C."/>
            <person name="Tang N."/>
            <person name="Roy S."/>
            <person name="Loubradou J."/>
            <person name="Henrissat B."/>
            <person name="Grigoriev I.V."/>
            <person name="Corradi N."/>
            <person name="Roux C."/>
            <person name="Martin F.M."/>
        </authorList>
    </citation>
    <scope>NUCLEOTIDE SEQUENCE [LARGE SCALE GENOMIC DNA]</scope>
    <source>
        <strain evidence="3 4">DAOM 194757</strain>
    </source>
</reference>
<dbReference type="InterPro" id="IPR000719">
    <property type="entry name" value="Prot_kinase_dom"/>
</dbReference>
<feature type="binding site" evidence="1">
    <location>
        <position position="326"/>
    </location>
    <ligand>
        <name>ATP</name>
        <dbReference type="ChEBI" id="CHEBI:30616"/>
    </ligand>
</feature>
<dbReference type="SMART" id="SM00671">
    <property type="entry name" value="SEL1"/>
    <property type="match status" value="10"/>
</dbReference>
<dbReference type="STRING" id="44941.A0A397U706"/>
<dbReference type="GO" id="GO:0005524">
    <property type="term" value="F:ATP binding"/>
    <property type="evidence" value="ECO:0007669"/>
    <property type="project" value="UniProtKB-UniRule"/>
</dbReference>
<keyword evidence="4" id="KW-1185">Reference proteome</keyword>
<proteinExistence type="predicted"/>
<dbReference type="SUPFAM" id="SSF56112">
    <property type="entry name" value="Protein kinase-like (PK-like)"/>
    <property type="match status" value="1"/>
</dbReference>
<accession>A0A397U706</accession>
<dbReference type="OrthoDB" id="2447031at2759"/>
<dbReference type="Gene3D" id="1.25.40.10">
    <property type="entry name" value="Tetratricopeptide repeat domain"/>
    <property type="match status" value="3"/>
</dbReference>
<protein>
    <recommendedName>
        <fullName evidence="2">Protein kinase domain-containing protein</fullName>
    </recommendedName>
</protein>
<dbReference type="PROSITE" id="PS00107">
    <property type="entry name" value="PROTEIN_KINASE_ATP"/>
    <property type="match status" value="1"/>
</dbReference>